<dbReference type="EMBL" id="CP036273">
    <property type="protein sequence ID" value="QDU22673.1"/>
    <property type="molecule type" value="Genomic_DNA"/>
</dbReference>
<accession>A0A517XYX0</accession>
<sequence precursor="true">MRTFLAVAFTSALATLAAGQPAAPVPLFNGKDLTGWKAFGRLVKDGPTTPIDAKDTWSVTDGVLRCTGKPTGYLATEAEYGDYELTLRWRYPAGLKGGNSGVLLHVQKADVVWPVSVEAQLRAGRAGDIWLQTAAEVKLTVDPARRDADDKTKRHVWRSPKDEVVERPAGEWNDYRIACRGGSVELAVNGRVVNGGTDCNLTRGRIALQSEGTDVEFKDITIRPLK</sequence>
<dbReference type="Gene3D" id="2.60.120.560">
    <property type="entry name" value="Exo-inulinase, domain 1"/>
    <property type="match status" value="1"/>
</dbReference>
<evidence type="ECO:0000313" key="4">
    <source>
        <dbReference type="Proteomes" id="UP000319576"/>
    </source>
</evidence>
<dbReference type="RefSeq" id="WP_145242598.1">
    <property type="nucleotide sequence ID" value="NZ_CP036273.1"/>
</dbReference>
<evidence type="ECO:0000313" key="3">
    <source>
        <dbReference type="EMBL" id="QDU22673.1"/>
    </source>
</evidence>
<dbReference type="GO" id="GO:0016787">
    <property type="term" value="F:hydrolase activity"/>
    <property type="evidence" value="ECO:0007669"/>
    <property type="project" value="InterPro"/>
</dbReference>
<reference evidence="3 4" key="1">
    <citation type="submission" date="2019-02" db="EMBL/GenBank/DDBJ databases">
        <title>Deep-cultivation of Planctomycetes and their phenomic and genomic characterization uncovers novel biology.</title>
        <authorList>
            <person name="Wiegand S."/>
            <person name="Jogler M."/>
            <person name="Boedeker C."/>
            <person name="Pinto D."/>
            <person name="Vollmers J."/>
            <person name="Rivas-Marin E."/>
            <person name="Kohn T."/>
            <person name="Peeters S.H."/>
            <person name="Heuer A."/>
            <person name="Rast P."/>
            <person name="Oberbeckmann S."/>
            <person name="Bunk B."/>
            <person name="Jeske O."/>
            <person name="Meyerdierks A."/>
            <person name="Storesund J.E."/>
            <person name="Kallscheuer N."/>
            <person name="Luecker S."/>
            <person name="Lage O.M."/>
            <person name="Pohl T."/>
            <person name="Merkel B.J."/>
            <person name="Hornburger P."/>
            <person name="Mueller R.-W."/>
            <person name="Bruemmer F."/>
            <person name="Labrenz M."/>
            <person name="Spormann A.M."/>
            <person name="Op den Camp H."/>
            <person name="Overmann J."/>
            <person name="Amann R."/>
            <person name="Jetten M.S.M."/>
            <person name="Mascher T."/>
            <person name="Medema M.H."/>
            <person name="Devos D.P."/>
            <person name="Kaster A.-K."/>
            <person name="Ovreas L."/>
            <person name="Rohde M."/>
            <person name="Galperin M.Y."/>
            <person name="Jogler C."/>
        </authorList>
    </citation>
    <scope>NUCLEOTIDE SEQUENCE [LARGE SCALE GENOMIC DNA]</scope>
    <source>
        <strain evidence="3 4">ETA_A1</strain>
    </source>
</reference>
<dbReference type="KEGG" id="uli:ETAA1_46560"/>
<dbReference type="OrthoDB" id="259356at2"/>
<evidence type="ECO:0000256" key="1">
    <source>
        <dbReference type="SAM" id="SignalP"/>
    </source>
</evidence>
<gene>
    <name evidence="3" type="ORF">ETAA1_46560</name>
</gene>
<dbReference type="InterPro" id="IPR010496">
    <property type="entry name" value="AL/BT2_dom"/>
</dbReference>
<keyword evidence="1" id="KW-0732">Signal</keyword>
<evidence type="ECO:0000259" key="2">
    <source>
        <dbReference type="Pfam" id="PF06439"/>
    </source>
</evidence>
<protein>
    <recommendedName>
        <fullName evidence="2">3-keto-alpha-glucoside-1,2-lyase/3-keto-2-hydroxy-glucal hydratase domain-containing protein</fullName>
    </recommendedName>
</protein>
<proteinExistence type="predicted"/>
<name>A0A517XYX0_9BACT</name>
<dbReference type="Pfam" id="PF06439">
    <property type="entry name" value="3keto-disac_hyd"/>
    <property type="match status" value="1"/>
</dbReference>
<feature type="domain" description="3-keto-alpha-glucoside-1,2-lyase/3-keto-2-hydroxy-glucal hydratase" evidence="2">
    <location>
        <begin position="25"/>
        <end position="223"/>
    </location>
</feature>
<dbReference type="Proteomes" id="UP000319576">
    <property type="component" value="Chromosome"/>
</dbReference>
<keyword evidence="4" id="KW-1185">Reference proteome</keyword>
<feature type="signal peptide" evidence="1">
    <location>
        <begin position="1"/>
        <end position="22"/>
    </location>
</feature>
<organism evidence="3 4">
    <name type="scientific">Urbifossiella limnaea</name>
    <dbReference type="NCBI Taxonomy" id="2528023"/>
    <lineage>
        <taxon>Bacteria</taxon>
        <taxon>Pseudomonadati</taxon>
        <taxon>Planctomycetota</taxon>
        <taxon>Planctomycetia</taxon>
        <taxon>Gemmatales</taxon>
        <taxon>Gemmataceae</taxon>
        <taxon>Urbifossiella</taxon>
    </lineage>
</organism>
<feature type="chain" id="PRO_5021953451" description="3-keto-alpha-glucoside-1,2-lyase/3-keto-2-hydroxy-glucal hydratase domain-containing protein" evidence="1">
    <location>
        <begin position="23"/>
        <end position="226"/>
    </location>
</feature>
<dbReference type="AlphaFoldDB" id="A0A517XYX0"/>